<keyword evidence="2" id="KW-0186">Copper</keyword>
<accession>A0A8B6M421</accession>
<dbReference type="GO" id="GO:0005507">
    <property type="term" value="F:copper ion binding"/>
    <property type="evidence" value="ECO:0007669"/>
    <property type="project" value="InterPro"/>
</dbReference>
<evidence type="ECO:0000259" key="3">
    <source>
        <dbReference type="Pfam" id="PF04234"/>
    </source>
</evidence>
<evidence type="ECO:0000256" key="1">
    <source>
        <dbReference type="ARBA" id="ARBA00022729"/>
    </source>
</evidence>
<dbReference type="GO" id="GO:0042597">
    <property type="term" value="C:periplasmic space"/>
    <property type="evidence" value="ECO:0007669"/>
    <property type="project" value="InterPro"/>
</dbReference>
<dbReference type="Gene3D" id="2.60.40.1220">
    <property type="match status" value="1"/>
</dbReference>
<dbReference type="InterPro" id="IPR014755">
    <property type="entry name" value="Cu-Rt/internalin_Ig-like"/>
</dbReference>
<reference evidence="4 5" key="1">
    <citation type="submission" date="2019-05" db="EMBL/GenBank/DDBJ databases">
        <authorList>
            <person name="Farhan Ul Haque M."/>
        </authorList>
    </citation>
    <scope>NUCLEOTIDE SEQUENCE [LARGE SCALE GENOMIC DNA]</scope>
    <source>
        <strain evidence="4">2</strain>
    </source>
</reference>
<dbReference type="EMBL" id="CABFMQ020000013">
    <property type="protein sequence ID" value="VTZ48872.1"/>
    <property type="molecule type" value="Genomic_DNA"/>
</dbReference>
<dbReference type="Pfam" id="PF04234">
    <property type="entry name" value="CopC"/>
    <property type="match status" value="1"/>
</dbReference>
<dbReference type="Proteomes" id="UP000485880">
    <property type="component" value="Unassembled WGS sequence"/>
</dbReference>
<dbReference type="SUPFAM" id="SSF81296">
    <property type="entry name" value="E set domains"/>
    <property type="match status" value="1"/>
</dbReference>
<proteinExistence type="predicted"/>
<evidence type="ECO:0000256" key="2">
    <source>
        <dbReference type="ARBA" id="ARBA00023008"/>
    </source>
</evidence>
<dbReference type="AlphaFoldDB" id="A0A8B6M421"/>
<keyword evidence="5" id="KW-1185">Reference proteome</keyword>
<dbReference type="InterPro" id="IPR014756">
    <property type="entry name" value="Ig_E-set"/>
</dbReference>
<organism evidence="4 5">
    <name type="scientific">Methylocella tundrae</name>
    <dbReference type="NCBI Taxonomy" id="227605"/>
    <lineage>
        <taxon>Bacteria</taxon>
        <taxon>Pseudomonadati</taxon>
        <taxon>Pseudomonadota</taxon>
        <taxon>Alphaproteobacteria</taxon>
        <taxon>Hyphomicrobiales</taxon>
        <taxon>Beijerinckiaceae</taxon>
        <taxon>Methylocella</taxon>
    </lineage>
</organism>
<dbReference type="GO" id="GO:0046688">
    <property type="term" value="P:response to copper ion"/>
    <property type="evidence" value="ECO:0007669"/>
    <property type="project" value="InterPro"/>
</dbReference>
<keyword evidence="1" id="KW-0732">Signal</keyword>
<evidence type="ECO:0000313" key="4">
    <source>
        <dbReference type="EMBL" id="VTZ48872.1"/>
    </source>
</evidence>
<name>A0A8B6M421_METTU</name>
<evidence type="ECO:0000313" key="5">
    <source>
        <dbReference type="Proteomes" id="UP000485880"/>
    </source>
</evidence>
<comment type="caution">
    <text evidence="4">The sequence shown here is derived from an EMBL/GenBank/DDBJ whole genome shotgun (WGS) entry which is preliminary data.</text>
</comment>
<gene>
    <name evidence="4" type="ORF">MPC4_110172</name>
</gene>
<protein>
    <recommendedName>
        <fullName evidence="3">CopC domain-containing protein</fullName>
    </recommendedName>
</protein>
<feature type="domain" description="CopC" evidence="3">
    <location>
        <begin position="87"/>
        <end position="159"/>
    </location>
</feature>
<sequence>MQGFQERRRRKGFAQCMPPYEKRDLASKIGVCPDRKWGYSLLRSFETPRRRQENACRTSLALLIGGACVACMATESKALFRGRAFIDRAIPAVGGVISDSPRDLQLSFTQPVDASLSEVDVATSGGQMEPTGKATLDPTRSNVLHVRLGRVLKPGVYFVRG</sequence>
<dbReference type="InterPro" id="IPR007348">
    <property type="entry name" value="CopC_dom"/>
</dbReference>